<keyword evidence="1" id="KW-0812">Transmembrane</keyword>
<keyword evidence="1" id="KW-1133">Transmembrane helix</keyword>
<reference evidence="4" key="2">
    <citation type="journal article" date="2016" name="Sci. Rep.">
        <title>Dictyocaulus viviparus genome, variome and transcriptome elucidate lungworm biology and support future intervention.</title>
        <authorList>
            <person name="McNulty S.N."/>
            <person name="Strube C."/>
            <person name="Rosa B.A."/>
            <person name="Martin J.C."/>
            <person name="Tyagi R."/>
            <person name="Choi Y.J."/>
            <person name="Wang Q."/>
            <person name="Hallsworth Pepin K."/>
            <person name="Zhang X."/>
            <person name="Ozersky P."/>
            <person name="Wilson R.K."/>
            <person name="Sternberg P.W."/>
            <person name="Gasser R.B."/>
            <person name="Mitreva M."/>
        </authorList>
    </citation>
    <scope>NUCLEOTIDE SEQUENCE [LARGE SCALE GENOMIC DNA]</scope>
    <source>
        <strain evidence="4">HannoverDv2000</strain>
    </source>
</reference>
<organism evidence="3 4">
    <name type="scientific">Dictyocaulus viviparus</name>
    <name type="common">Bovine lungworm</name>
    <dbReference type="NCBI Taxonomy" id="29172"/>
    <lineage>
        <taxon>Eukaryota</taxon>
        <taxon>Metazoa</taxon>
        <taxon>Ecdysozoa</taxon>
        <taxon>Nematoda</taxon>
        <taxon>Chromadorea</taxon>
        <taxon>Rhabditida</taxon>
        <taxon>Rhabditina</taxon>
        <taxon>Rhabditomorpha</taxon>
        <taxon>Strongyloidea</taxon>
        <taxon>Metastrongylidae</taxon>
        <taxon>Dictyocaulus</taxon>
    </lineage>
</organism>
<dbReference type="Proteomes" id="UP000053766">
    <property type="component" value="Unassembled WGS sequence"/>
</dbReference>
<gene>
    <name evidence="3" type="ORF">DICVIV_13918</name>
</gene>
<keyword evidence="4" id="KW-1185">Reference proteome</keyword>
<feature type="transmembrane region" description="Helical" evidence="1">
    <location>
        <begin position="60"/>
        <end position="80"/>
    </location>
</feature>
<keyword evidence="1" id="KW-0472">Membrane</keyword>
<feature type="signal peptide" evidence="2">
    <location>
        <begin position="1"/>
        <end position="36"/>
    </location>
</feature>
<sequence>MKFRSTSTIKIRDAAVHAKVTHINLIIVLLLSEAYGDPTSVVITNQNQTVSSFDVEKFKVDAALGAHVLCVLCLFVCLLANNVPKITQYLPPIVLFSYDMVMEECSTVQL</sequence>
<reference evidence="3 4" key="1">
    <citation type="submission" date="2013-11" db="EMBL/GenBank/DDBJ databases">
        <title>Draft genome of the bovine lungworm Dictyocaulus viviparus.</title>
        <authorList>
            <person name="Mitreva M."/>
        </authorList>
    </citation>
    <scope>NUCLEOTIDE SEQUENCE [LARGE SCALE GENOMIC DNA]</scope>
    <source>
        <strain evidence="3 4">HannoverDv2000</strain>
    </source>
</reference>
<keyword evidence="2" id="KW-0732">Signal</keyword>
<protein>
    <submittedName>
        <fullName evidence="3">Uncharacterized protein</fullName>
    </submittedName>
</protein>
<evidence type="ECO:0000256" key="2">
    <source>
        <dbReference type="SAM" id="SignalP"/>
    </source>
</evidence>
<evidence type="ECO:0000313" key="4">
    <source>
        <dbReference type="Proteomes" id="UP000053766"/>
    </source>
</evidence>
<dbReference type="EMBL" id="KN717702">
    <property type="protein sequence ID" value="KJH40153.1"/>
    <property type="molecule type" value="Genomic_DNA"/>
</dbReference>
<dbReference type="AlphaFoldDB" id="A0A0D8X6K3"/>
<evidence type="ECO:0000256" key="1">
    <source>
        <dbReference type="SAM" id="Phobius"/>
    </source>
</evidence>
<feature type="chain" id="PRO_5002335550" evidence="2">
    <location>
        <begin position="37"/>
        <end position="110"/>
    </location>
</feature>
<proteinExistence type="predicted"/>
<evidence type="ECO:0000313" key="3">
    <source>
        <dbReference type="EMBL" id="KJH40153.1"/>
    </source>
</evidence>
<accession>A0A0D8X6K3</accession>
<name>A0A0D8X6K3_DICVI</name>